<dbReference type="InterPro" id="IPR016997">
    <property type="entry name" value="UCP032442"/>
</dbReference>
<evidence type="ECO:0000256" key="1">
    <source>
        <dbReference type="SAM" id="Phobius"/>
    </source>
</evidence>
<sequence length="273" mass="30495">MLRFLILFNALLIGLIVVFVFIIYNAEKKESIPKVNQPIQVGVPKSAPLAEVKTKKVEKEIKTDEPKKAVHQTEVLLSAPLVKQLPELRNGCEITSLAMLLRFYGEKVDKMDLVPELRRDPTPITYGKNRKILSWGDPNQGFVGDITGKTIGYGVYHGPLFKLLEKYIDSAVDLTGSSLESLEIQLSKGVPVIVWTTVNYVAPEQAWITWDSQNGSIQATFKEHSVLLTGYDQDHVYLNDPLSGKKQVKIEKSTFLSGWNALGNQAISYDPIP</sequence>
<keyword evidence="4" id="KW-1185">Reference proteome</keyword>
<dbReference type="CDD" id="cd02549">
    <property type="entry name" value="Peptidase_C39A"/>
    <property type="match status" value="1"/>
</dbReference>
<reference evidence="3 4" key="1">
    <citation type="submission" date="2018-07" db="EMBL/GenBank/DDBJ databases">
        <title>Genomic Encyclopedia of Type Strains, Phase III (KMG-III): the genomes of soil and plant-associated and newly described type strains.</title>
        <authorList>
            <person name="Whitman W."/>
        </authorList>
    </citation>
    <scope>NUCLEOTIDE SEQUENCE [LARGE SCALE GENOMIC DNA]</scope>
    <source>
        <strain evidence="3 4">CECT 7287</strain>
    </source>
</reference>
<dbReference type="InterPro" id="IPR039564">
    <property type="entry name" value="Peptidase_C39-like"/>
</dbReference>
<keyword evidence="1" id="KW-1133">Transmembrane helix</keyword>
<feature type="transmembrane region" description="Helical" evidence="1">
    <location>
        <begin position="6"/>
        <end position="24"/>
    </location>
</feature>
<dbReference type="PANTHER" id="PTHR37806">
    <property type="entry name" value="LMO0724 PROTEIN"/>
    <property type="match status" value="1"/>
</dbReference>
<proteinExistence type="predicted"/>
<protein>
    <submittedName>
        <fullName evidence="3">Uncharacterized protein YvpB</fullName>
    </submittedName>
</protein>
<dbReference type="Pfam" id="PF13529">
    <property type="entry name" value="Peptidase_C39_2"/>
    <property type="match status" value="1"/>
</dbReference>
<dbReference type="RefSeq" id="WP_116061882.1">
    <property type="nucleotide sequence ID" value="NZ_QRDZ01000013.1"/>
</dbReference>
<dbReference type="Proteomes" id="UP000256977">
    <property type="component" value="Unassembled WGS sequence"/>
</dbReference>
<dbReference type="PIRSF" id="PIRSF032442">
    <property type="entry name" value="UCP032442"/>
    <property type="match status" value="1"/>
</dbReference>
<dbReference type="InterPro" id="IPR039563">
    <property type="entry name" value="Peptidase_C39_single_dom"/>
</dbReference>
<organism evidence="3 4">
    <name type="scientific">Cohnella phaseoli</name>
    <dbReference type="NCBI Taxonomy" id="456490"/>
    <lineage>
        <taxon>Bacteria</taxon>
        <taxon>Bacillati</taxon>
        <taxon>Bacillota</taxon>
        <taxon>Bacilli</taxon>
        <taxon>Bacillales</taxon>
        <taxon>Paenibacillaceae</taxon>
        <taxon>Cohnella</taxon>
    </lineage>
</organism>
<evidence type="ECO:0000259" key="2">
    <source>
        <dbReference type="Pfam" id="PF13529"/>
    </source>
</evidence>
<dbReference type="EMBL" id="QRDZ01000013">
    <property type="protein sequence ID" value="RED76083.1"/>
    <property type="molecule type" value="Genomic_DNA"/>
</dbReference>
<comment type="caution">
    <text evidence="3">The sequence shown here is derived from an EMBL/GenBank/DDBJ whole genome shotgun (WGS) entry which is preliminary data.</text>
</comment>
<dbReference type="OrthoDB" id="1164310at2"/>
<keyword evidence="1" id="KW-0812">Transmembrane</keyword>
<gene>
    <name evidence="3" type="ORF">DFP98_113143</name>
</gene>
<dbReference type="AlphaFoldDB" id="A0A3D9JPN5"/>
<evidence type="ECO:0000313" key="4">
    <source>
        <dbReference type="Proteomes" id="UP000256977"/>
    </source>
</evidence>
<evidence type="ECO:0000313" key="3">
    <source>
        <dbReference type="EMBL" id="RED76083.1"/>
    </source>
</evidence>
<keyword evidence="1" id="KW-0472">Membrane</keyword>
<accession>A0A3D9JPN5</accession>
<feature type="domain" description="Peptidase C39-like" evidence="2">
    <location>
        <begin position="78"/>
        <end position="241"/>
    </location>
</feature>
<dbReference type="PANTHER" id="PTHR37806:SF1">
    <property type="entry name" value="PEPTIDASE C39-LIKE DOMAIN-CONTAINING PROTEIN"/>
    <property type="match status" value="1"/>
</dbReference>
<dbReference type="Gene3D" id="3.90.70.10">
    <property type="entry name" value="Cysteine proteinases"/>
    <property type="match status" value="1"/>
</dbReference>
<name>A0A3D9JPN5_9BACL</name>